<reference evidence="8 9" key="1">
    <citation type="submission" date="2020-07" db="EMBL/GenBank/DDBJ databases">
        <title>Transfer of Campylobacter canadensis to the novel genus Avispirillum gen. nov., that also includes two novel species recovered from migratory waterfowl: Avispirillum anseris sp. nov. and Avispirillum brantae sp. nov.</title>
        <authorList>
            <person name="Miller W.G."/>
            <person name="Chapman M.H."/>
            <person name="Yee E."/>
            <person name="Inglis G.D."/>
        </authorList>
    </citation>
    <scope>NUCLEOTIDE SEQUENCE [LARGE SCALE GENOMIC DNA]</scope>
    <source>
        <strain evidence="8 9">L283</strain>
    </source>
</reference>
<feature type="transmembrane region" description="Helical" evidence="6">
    <location>
        <begin position="79"/>
        <end position="101"/>
    </location>
</feature>
<feature type="transmembrane region" description="Helical" evidence="6">
    <location>
        <begin position="133"/>
        <end position="154"/>
    </location>
</feature>
<evidence type="ECO:0000256" key="5">
    <source>
        <dbReference type="ARBA" id="ARBA00023136"/>
    </source>
</evidence>
<proteinExistence type="predicted"/>
<feature type="transmembrane region" description="Helical" evidence="6">
    <location>
        <begin position="47"/>
        <end position="67"/>
    </location>
</feature>
<dbReference type="PANTHER" id="PTHR47371:SF3">
    <property type="entry name" value="PHOSPHOGLYCEROL TRANSFERASE I"/>
    <property type="match status" value="1"/>
</dbReference>
<name>A0ABS7WU05_9BACT</name>
<sequence length="607" mass="71057">MLAIIFINLYFVFCFLIFRILALKNLVNLNDILFYKYDLFMFFKHSLLYDFRAVFIAFAPLIIFKYLRYFSDKFFRILSLFYTFIISFLLSIFAVLGYYYYEAYKSKVDIFIFNAINDDKAALFEIIINNYPFFTMLFLTFANAVFITYFFYKINTLRLFKINKKFIIFILNLLFLFVYFLACRGSINTFPLKEADLNFSKFSAFNNLSANPALAFTWAYKHYKNQSKFYNINFEDLNKEYKNIFDEDIIKSTKKDEFLEQNKAHVVFNLMESFGINMLSLHDDKHDLLGSLKEHFKQDFVFTRFLSSHNGTAPSFSGLYLLSPYSNLFFSSKKSKKLSYTVFDVYKKAGYKIIFITSANSAWQNLSEYLKVQGVDELYDMSDFLLKYPKAKESLNAYGVADEFMYKQAYELLSKAKEPLFIAMLSISNHPPFKIPTDFKENINYDEILNKLNSKDDKEYLKNSLKAYAYSNDAFGKFISKIKSSPLADNTIIAASGDHKNRDMDAAENDFLANDYAVPFYIYIPKKYQKDIYYDKQRAGSHKDIFPTLYELSLSDAKYLNIGGKNMLSKVKNQKLEFGINELFYIDNNVSFNNVASFKLDKCVGGG</sequence>
<dbReference type="SUPFAM" id="SSF53649">
    <property type="entry name" value="Alkaline phosphatase-like"/>
    <property type="match status" value="1"/>
</dbReference>
<dbReference type="InterPro" id="IPR017850">
    <property type="entry name" value="Alkaline_phosphatase_core_sf"/>
</dbReference>
<accession>A0ABS7WU05</accession>
<organism evidence="8 9">
    <name type="scientific">Campylobacter canadensis</name>
    <dbReference type="NCBI Taxonomy" id="449520"/>
    <lineage>
        <taxon>Bacteria</taxon>
        <taxon>Pseudomonadati</taxon>
        <taxon>Campylobacterota</taxon>
        <taxon>Epsilonproteobacteria</taxon>
        <taxon>Campylobacterales</taxon>
        <taxon>Campylobacteraceae</taxon>
        <taxon>Campylobacter</taxon>
    </lineage>
</organism>
<evidence type="ECO:0000256" key="6">
    <source>
        <dbReference type="SAM" id="Phobius"/>
    </source>
</evidence>
<dbReference type="CDD" id="cd16015">
    <property type="entry name" value="LTA_synthase"/>
    <property type="match status" value="1"/>
</dbReference>
<dbReference type="InterPro" id="IPR000917">
    <property type="entry name" value="Sulfatase_N"/>
</dbReference>
<keyword evidence="9" id="KW-1185">Reference proteome</keyword>
<feature type="transmembrane region" description="Helical" evidence="6">
    <location>
        <begin position="166"/>
        <end position="182"/>
    </location>
</feature>
<comment type="subcellular location">
    <subcellularLocation>
        <location evidence="1">Cell membrane</location>
        <topology evidence="1">Multi-pass membrane protein</topology>
    </subcellularLocation>
</comment>
<comment type="caution">
    <text evidence="8">The sequence shown here is derived from an EMBL/GenBank/DDBJ whole genome shotgun (WGS) entry which is preliminary data.</text>
</comment>
<evidence type="ECO:0000313" key="8">
    <source>
        <dbReference type="EMBL" id="MBZ7987499.1"/>
    </source>
</evidence>
<dbReference type="RefSeq" id="WP_224325358.1">
    <property type="nucleotide sequence ID" value="NZ_JACGBB010000009.1"/>
</dbReference>
<evidence type="ECO:0000256" key="4">
    <source>
        <dbReference type="ARBA" id="ARBA00022989"/>
    </source>
</evidence>
<gene>
    <name evidence="8" type="ORF">AVCANL283_05210</name>
</gene>
<evidence type="ECO:0000256" key="1">
    <source>
        <dbReference type="ARBA" id="ARBA00004651"/>
    </source>
</evidence>
<dbReference type="EMBL" id="JACGBB010000009">
    <property type="protein sequence ID" value="MBZ7987499.1"/>
    <property type="molecule type" value="Genomic_DNA"/>
</dbReference>
<dbReference type="PANTHER" id="PTHR47371">
    <property type="entry name" value="LIPOTEICHOIC ACID SYNTHASE"/>
    <property type="match status" value="1"/>
</dbReference>
<feature type="transmembrane region" description="Helical" evidence="6">
    <location>
        <begin position="7"/>
        <end position="27"/>
    </location>
</feature>
<feature type="domain" description="Sulfatase N-terminal" evidence="7">
    <location>
        <begin position="265"/>
        <end position="552"/>
    </location>
</feature>
<evidence type="ECO:0000313" key="9">
    <source>
        <dbReference type="Proteomes" id="UP000786183"/>
    </source>
</evidence>
<dbReference type="Gene3D" id="3.40.720.10">
    <property type="entry name" value="Alkaline Phosphatase, subunit A"/>
    <property type="match status" value="1"/>
</dbReference>
<keyword evidence="3 6" id="KW-0812">Transmembrane</keyword>
<dbReference type="Proteomes" id="UP000786183">
    <property type="component" value="Unassembled WGS sequence"/>
</dbReference>
<evidence type="ECO:0000256" key="2">
    <source>
        <dbReference type="ARBA" id="ARBA00022475"/>
    </source>
</evidence>
<evidence type="ECO:0000259" key="7">
    <source>
        <dbReference type="Pfam" id="PF00884"/>
    </source>
</evidence>
<protein>
    <submittedName>
        <fullName evidence="8">Sulfatase-like hydrolase/transferase</fullName>
    </submittedName>
</protein>
<evidence type="ECO:0000256" key="3">
    <source>
        <dbReference type="ARBA" id="ARBA00022692"/>
    </source>
</evidence>
<keyword evidence="2" id="KW-1003">Cell membrane</keyword>
<keyword evidence="5 6" id="KW-0472">Membrane</keyword>
<keyword evidence="4 6" id="KW-1133">Transmembrane helix</keyword>
<dbReference type="InterPro" id="IPR050448">
    <property type="entry name" value="OpgB/LTA_synthase_biosynth"/>
</dbReference>
<dbReference type="Pfam" id="PF00884">
    <property type="entry name" value="Sulfatase"/>
    <property type="match status" value="1"/>
</dbReference>